<keyword evidence="3" id="KW-1185">Reference proteome</keyword>
<evidence type="ECO:0000256" key="1">
    <source>
        <dbReference type="SAM" id="MobiDB-lite"/>
    </source>
</evidence>
<feature type="region of interest" description="Disordered" evidence="1">
    <location>
        <begin position="45"/>
        <end position="70"/>
    </location>
</feature>
<protein>
    <submittedName>
        <fullName evidence="2">Uncharacterized protein</fullName>
    </submittedName>
</protein>
<dbReference type="Proteomes" id="UP000054270">
    <property type="component" value="Unassembled WGS sequence"/>
</dbReference>
<feature type="region of interest" description="Disordered" evidence="1">
    <location>
        <begin position="1"/>
        <end position="21"/>
    </location>
</feature>
<dbReference type="EMBL" id="KN817524">
    <property type="protein sequence ID" value="KJA27508.1"/>
    <property type="molecule type" value="Genomic_DNA"/>
</dbReference>
<name>A0A0D2MU28_HYPSF</name>
<gene>
    <name evidence="2" type="ORF">HYPSUDRAFT_63185</name>
</gene>
<evidence type="ECO:0000313" key="3">
    <source>
        <dbReference type="Proteomes" id="UP000054270"/>
    </source>
</evidence>
<reference evidence="3" key="1">
    <citation type="submission" date="2014-04" db="EMBL/GenBank/DDBJ databases">
        <title>Evolutionary Origins and Diversification of the Mycorrhizal Mutualists.</title>
        <authorList>
            <consortium name="DOE Joint Genome Institute"/>
            <consortium name="Mycorrhizal Genomics Consortium"/>
            <person name="Kohler A."/>
            <person name="Kuo A."/>
            <person name="Nagy L.G."/>
            <person name="Floudas D."/>
            <person name="Copeland A."/>
            <person name="Barry K.W."/>
            <person name="Cichocki N."/>
            <person name="Veneault-Fourrey C."/>
            <person name="LaButti K."/>
            <person name="Lindquist E.A."/>
            <person name="Lipzen A."/>
            <person name="Lundell T."/>
            <person name="Morin E."/>
            <person name="Murat C."/>
            <person name="Riley R."/>
            <person name="Ohm R."/>
            <person name="Sun H."/>
            <person name="Tunlid A."/>
            <person name="Henrissat B."/>
            <person name="Grigoriev I.V."/>
            <person name="Hibbett D.S."/>
            <person name="Martin F."/>
        </authorList>
    </citation>
    <scope>NUCLEOTIDE SEQUENCE [LARGE SCALE GENOMIC DNA]</scope>
    <source>
        <strain evidence="3">FD-334 SS-4</strain>
    </source>
</reference>
<evidence type="ECO:0000313" key="2">
    <source>
        <dbReference type="EMBL" id="KJA27508.1"/>
    </source>
</evidence>
<dbReference type="AlphaFoldDB" id="A0A0D2MU28"/>
<sequence>MQTALGWTPRSGGRPTSRVTPALYRPTDCTVRSGRRDSREIKRGCGAASALRARVPPSGAPHKPQARRPSVQLLGARAGRLVGPYKQRAIPYRNGAVVRAAALPGPANRLP</sequence>
<organism evidence="2 3">
    <name type="scientific">Hypholoma sublateritium (strain FD-334 SS-4)</name>
    <dbReference type="NCBI Taxonomy" id="945553"/>
    <lineage>
        <taxon>Eukaryota</taxon>
        <taxon>Fungi</taxon>
        <taxon>Dikarya</taxon>
        <taxon>Basidiomycota</taxon>
        <taxon>Agaricomycotina</taxon>
        <taxon>Agaricomycetes</taxon>
        <taxon>Agaricomycetidae</taxon>
        <taxon>Agaricales</taxon>
        <taxon>Agaricineae</taxon>
        <taxon>Strophariaceae</taxon>
        <taxon>Hypholoma</taxon>
    </lineage>
</organism>
<proteinExistence type="predicted"/>
<accession>A0A0D2MU28</accession>